<sequence>MIETLSEKELFLTDLGYFDTNQLQKIGEKNFFISRIKTNLKLFKIVSEKYSIYEQLDMTTILKKSTHSVDQEVYVGTDSHSKLKVRLVGTKLPTEVTHKRIKKAIIQNDGNAISDNKREILH</sequence>
<dbReference type="Proteomes" id="UP000224460">
    <property type="component" value="Unassembled WGS sequence"/>
</dbReference>
<keyword evidence="2" id="KW-1185">Reference proteome</keyword>
<dbReference type="EMBL" id="PEDL01000058">
    <property type="protein sequence ID" value="PHV69171.1"/>
    <property type="molecule type" value="Genomic_DNA"/>
</dbReference>
<comment type="caution">
    <text evidence="1">The sequence shown here is derived from an EMBL/GenBank/DDBJ whole genome shotgun (WGS) entry which is preliminary data.</text>
</comment>
<evidence type="ECO:0000313" key="1">
    <source>
        <dbReference type="EMBL" id="PHV69171.1"/>
    </source>
</evidence>
<evidence type="ECO:0000313" key="2">
    <source>
        <dbReference type="Proteomes" id="UP000224460"/>
    </source>
</evidence>
<name>A0AC61D902_9FIRM</name>
<organism evidence="1 2">
    <name type="scientific">Sporanaerobium hydrogeniformans</name>
    <dbReference type="NCBI Taxonomy" id="3072179"/>
    <lineage>
        <taxon>Bacteria</taxon>
        <taxon>Bacillati</taxon>
        <taxon>Bacillota</taxon>
        <taxon>Clostridia</taxon>
        <taxon>Lachnospirales</taxon>
        <taxon>Lachnospiraceae</taxon>
        <taxon>Sporanaerobium</taxon>
    </lineage>
</organism>
<gene>
    <name evidence="1" type="ORF">CS063_17360</name>
</gene>
<reference evidence="1" key="1">
    <citation type="submission" date="2017-10" db="EMBL/GenBank/DDBJ databases">
        <title>Genome sequence of cellulolytic Lachnospiraceae bacterium XHS1971 isolated from hotspring sediment.</title>
        <authorList>
            <person name="Vasudevan G."/>
            <person name="Joshi A.J."/>
            <person name="Hivarkar S."/>
            <person name="Lanjekar V.B."/>
            <person name="Dhakephalkar P.K."/>
            <person name="Dagar S."/>
        </authorList>
    </citation>
    <scope>NUCLEOTIDE SEQUENCE</scope>
    <source>
        <strain evidence="1">XHS1971</strain>
    </source>
</reference>
<protein>
    <submittedName>
        <fullName evidence="1">Uncharacterized protein</fullName>
    </submittedName>
</protein>
<proteinExistence type="predicted"/>
<accession>A0AC61D902</accession>